<dbReference type="OrthoDB" id="1524432at2"/>
<protein>
    <recommendedName>
        <fullName evidence="4">DUF4252 domain-containing protein</fullName>
    </recommendedName>
</protein>
<feature type="chain" id="PRO_5003256750" description="DUF4252 domain-containing protein" evidence="1">
    <location>
        <begin position="19"/>
        <end position="163"/>
    </location>
</feature>
<dbReference type="RefSeq" id="WP_013633695.1">
    <property type="nucleotide sequence ID" value="NC_015177.1"/>
</dbReference>
<dbReference type="HOGENOM" id="CLU_108466_0_0_10"/>
<feature type="signal peptide" evidence="1">
    <location>
        <begin position="1"/>
        <end position="18"/>
    </location>
</feature>
<organism evidence="2 3">
    <name type="scientific">Pseudopedobacter saltans (strain ATCC 51119 / DSM 12145 / JCM 21818 / CCUG 39354 / LMG 10337 / NBRC 100064 / NCIMB 13643)</name>
    <name type="common">Pedobacter saltans</name>
    <dbReference type="NCBI Taxonomy" id="762903"/>
    <lineage>
        <taxon>Bacteria</taxon>
        <taxon>Pseudomonadati</taxon>
        <taxon>Bacteroidota</taxon>
        <taxon>Sphingobacteriia</taxon>
        <taxon>Sphingobacteriales</taxon>
        <taxon>Sphingobacteriaceae</taxon>
        <taxon>Pseudopedobacter</taxon>
    </lineage>
</organism>
<evidence type="ECO:0000313" key="2">
    <source>
        <dbReference type="EMBL" id="ADY53210.1"/>
    </source>
</evidence>
<evidence type="ECO:0000313" key="3">
    <source>
        <dbReference type="Proteomes" id="UP000000310"/>
    </source>
</evidence>
<dbReference type="EMBL" id="CP002545">
    <property type="protein sequence ID" value="ADY53210.1"/>
    <property type="molecule type" value="Genomic_DNA"/>
</dbReference>
<dbReference type="eggNOG" id="COG3678">
    <property type="taxonomic scope" value="Bacteria"/>
</dbReference>
<gene>
    <name evidence="2" type="ordered locus">Pedsa_2668</name>
</gene>
<accession>F0S696</accession>
<proteinExistence type="predicted"/>
<dbReference type="STRING" id="762903.Pedsa_2668"/>
<dbReference type="AlphaFoldDB" id="F0S696"/>
<evidence type="ECO:0000256" key="1">
    <source>
        <dbReference type="SAM" id="SignalP"/>
    </source>
</evidence>
<evidence type="ECO:0008006" key="4">
    <source>
        <dbReference type="Google" id="ProtNLM"/>
    </source>
</evidence>
<dbReference type="KEGG" id="psn:Pedsa_2668"/>
<reference evidence="2 3" key="1">
    <citation type="journal article" date="2011" name="Stand. Genomic Sci.">
        <title>Complete genome sequence of the gliding, heparinolytic Pedobacter saltans type strain (113).</title>
        <authorList>
            <person name="Liolios K."/>
            <person name="Sikorski J."/>
            <person name="Lu M."/>
            <person name="Nolan M."/>
            <person name="Lapidus A."/>
            <person name="Lucas S."/>
            <person name="Hammon N."/>
            <person name="Deshpande S."/>
            <person name="Cheng J.F."/>
            <person name="Tapia R."/>
            <person name="Han C."/>
            <person name="Goodwin L."/>
            <person name="Pitluck S."/>
            <person name="Huntemann M."/>
            <person name="Ivanova N."/>
            <person name="Pagani I."/>
            <person name="Mavromatis K."/>
            <person name="Ovchinikova G."/>
            <person name="Pati A."/>
            <person name="Chen A."/>
            <person name="Palaniappan K."/>
            <person name="Land M."/>
            <person name="Hauser L."/>
            <person name="Brambilla E.M."/>
            <person name="Kotsyurbenko O."/>
            <person name="Rohde M."/>
            <person name="Tindall B.J."/>
            <person name="Abt B."/>
            <person name="Goker M."/>
            <person name="Detter J.C."/>
            <person name="Woyke T."/>
            <person name="Bristow J."/>
            <person name="Eisen J.A."/>
            <person name="Markowitz V."/>
            <person name="Hugenholtz P."/>
            <person name="Klenk H.P."/>
            <person name="Kyrpides N.C."/>
        </authorList>
    </citation>
    <scope>NUCLEOTIDE SEQUENCE [LARGE SCALE GENOMIC DNA]</scope>
    <source>
        <strain evidence="3">ATCC 51119 / DSM 12145 / JCM 21818 / LMG 10337 / NBRC 100064 / NCIMB 13643</strain>
    </source>
</reference>
<dbReference type="Proteomes" id="UP000000310">
    <property type="component" value="Chromosome"/>
</dbReference>
<keyword evidence="3" id="KW-1185">Reference proteome</keyword>
<keyword evidence="1" id="KW-0732">Signal</keyword>
<sequence>MKIILSTFFCAFMFSAKAQQDSIEVSPLKFIGDKEYAYYTKGNDPSLVLIAELNNYPSPQKVLDKQKQLNLSTDQKIQIQTIHTEMMRKIKEMGGFLITEQTKLNKLFETNKVNEGSLIYHTNKIGALEGEMRNAYLKAHLRTRGILTAQQLKKYDSIKNTNK</sequence>
<reference evidence="3" key="2">
    <citation type="submission" date="2011-02" db="EMBL/GenBank/DDBJ databases">
        <title>The complete genome of Pedobacter saltans DSM 12145.</title>
        <authorList>
            <consortium name="US DOE Joint Genome Institute (JGI-PGF)"/>
            <person name="Lucas S."/>
            <person name="Copeland A."/>
            <person name="Lapidus A."/>
            <person name="Bruce D."/>
            <person name="Goodwin L."/>
            <person name="Pitluck S."/>
            <person name="Kyrpides N."/>
            <person name="Mavromatis K."/>
            <person name="Pagani I."/>
            <person name="Ivanova N."/>
            <person name="Ovchinnikova G."/>
            <person name="Lu M."/>
            <person name="Detter J.C."/>
            <person name="Han C."/>
            <person name="Land M."/>
            <person name="Hauser L."/>
            <person name="Markowitz V."/>
            <person name="Cheng J.-F."/>
            <person name="Hugenholtz P."/>
            <person name="Woyke T."/>
            <person name="Wu D."/>
            <person name="Tindall B."/>
            <person name="Pomrenke H.G."/>
            <person name="Brambilla E."/>
            <person name="Klenk H.-P."/>
            <person name="Eisen J.A."/>
        </authorList>
    </citation>
    <scope>NUCLEOTIDE SEQUENCE [LARGE SCALE GENOMIC DNA]</scope>
    <source>
        <strain evidence="3">ATCC 51119 / DSM 12145 / JCM 21818 / LMG 10337 / NBRC 100064 / NCIMB 13643</strain>
    </source>
</reference>
<name>F0S696_PSESL</name>
<dbReference type="Gene3D" id="1.20.120.1490">
    <property type="match status" value="1"/>
</dbReference>